<evidence type="ECO:0000313" key="4">
    <source>
        <dbReference type="Proteomes" id="UP000095009"/>
    </source>
</evidence>
<feature type="region of interest" description="Disordered" evidence="1">
    <location>
        <begin position="1"/>
        <end position="81"/>
    </location>
</feature>
<dbReference type="Gene3D" id="2.60.200.20">
    <property type="match status" value="1"/>
</dbReference>
<dbReference type="InterPro" id="IPR008984">
    <property type="entry name" value="SMAD_FHA_dom_sf"/>
</dbReference>
<accession>A0A1E3PMV3</accession>
<keyword evidence="4" id="KW-1185">Reference proteome</keyword>
<dbReference type="PANTHER" id="PTHR23308">
    <property type="entry name" value="NUCLEAR INHIBITOR OF PROTEIN PHOSPHATASE-1"/>
    <property type="match status" value="1"/>
</dbReference>
<dbReference type="Pfam" id="PF00498">
    <property type="entry name" value="FHA"/>
    <property type="match status" value="1"/>
</dbReference>
<reference evidence="3 4" key="1">
    <citation type="journal article" date="2016" name="Proc. Natl. Acad. Sci. U.S.A.">
        <title>Comparative genomics of biotechnologically important yeasts.</title>
        <authorList>
            <person name="Riley R."/>
            <person name="Haridas S."/>
            <person name="Wolfe K.H."/>
            <person name="Lopes M.R."/>
            <person name="Hittinger C.T."/>
            <person name="Goeker M."/>
            <person name="Salamov A.A."/>
            <person name="Wisecaver J.H."/>
            <person name="Long T.M."/>
            <person name="Calvey C.H."/>
            <person name="Aerts A.L."/>
            <person name="Barry K.W."/>
            <person name="Choi C."/>
            <person name="Clum A."/>
            <person name="Coughlan A.Y."/>
            <person name="Deshpande S."/>
            <person name="Douglass A.P."/>
            <person name="Hanson S.J."/>
            <person name="Klenk H.-P."/>
            <person name="LaButti K.M."/>
            <person name="Lapidus A."/>
            <person name="Lindquist E.A."/>
            <person name="Lipzen A.M."/>
            <person name="Meier-Kolthoff J.P."/>
            <person name="Ohm R.A."/>
            <person name="Otillar R.P."/>
            <person name="Pangilinan J.L."/>
            <person name="Peng Y."/>
            <person name="Rokas A."/>
            <person name="Rosa C.A."/>
            <person name="Scheuner C."/>
            <person name="Sibirny A.A."/>
            <person name="Slot J.C."/>
            <person name="Stielow J.B."/>
            <person name="Sun H."/>
            <person name="Kurtzman C.P."/>
            <person name="Blackwell M."/>
            <person name="Grigoriev I.V."/>
            <person name="Jeffries T.W."/>
        </authorList>
    </citation>
    <scope>NUCLEOTIDE SEQUENCE [LARGE SCALE GENOMIC DNA]</scope>
    <source>
        <strain evidence="3 4">DSM 6958</strain>
    </source>
</reference>
<sequence>MRYSERGDYRSRSRSKSPLGKKNHERTEKGLSQREGERDRHEKSDRNSYRHRTSQSHEKDNFSAGSHGSEKKTRNKYSSKSLHDKERIFNYEDANIDSQTELEDKYKPNYATSGTLSKDTNLINGVLAKYNEPEDSCLPGAHENFQLFVFNGSSTEMEIKLNQRSHYLFGRDDKVAHVVLQNPTCSKQHAAIQFRKIIKRNGPLGEKSEFLKAYIIDLCSSYGTRLNGEKIPSERYIELKNKDLIQFARSKREYVFMQ</sequence>
<feature type="compositionally biased region" description="Basic and acidic residues" evidence="1">
    <location>
        <begin position="1"/>
        <end position="11"/>
    </location>
</feature>
<dbReference type="AlphaFoldDB" id="A0A1E3PMV3"/>
<organism evidence="3 4">
    <name type="scientific">Nadsonia fulvescens var. elongata DSM 6958</name>
    <dbReference type="NCBI Taxonomy" id="857566"/>
    <lineage>
        <taxon>Eukaryota</taxon>
        <taxon>Fungi</taxon>
        <taxon>Dikarya</taxon>
        <taxon>Ascomycota</taxon>
        <taxon>Saccharomycotina</taxon>
        <taxon>Dipodascomycetes</taxon>
        <taxon>Dipodascales</taxon>
        <taxon>Dipodascales incertae sedis</taxon>
        <taxon>Nadsonia</taxon>
    </lineage>
</organism>
<evidence type="ECO:0000313" key="3">
    <source>
        <dbReference type="EMBL" id="ODQ66524.1"/>
    </source>
</evidence>
<proteinExistence type="predicted"/>
<evidence type="ECO:0000259" key="2">
    <source>
        <dbReference type="PROSITE" id="PS50006"/>
    </source>
</evidence>
<protein>
    <submittedName>
        <fullName evidence="3">SMAD/FHA domain-containing protein</fullName>
    </submittedName>
</protein>
<dbReference type="SUPFAM" id="SSF49879">
    <property type="entry name" value="SMAD/FHA domain"/>
    <property type="match status" value="1"/>
</dbReference>
<feature type="compositionally biased region" description="Basic residues" evidence="1">
    <location>
        <begin position="12"/>
        <end position="24"/>
    </location>
</feature>
<dbReference type="STRING" id="857566.A0A1E3PMV3"/>
<dbReference type="SMART" id="SM00240">
    <property type="entry name" value="FHA"/>
    <property type="match status" value="1"/>
</dbReference>
<dbReference type="InterPro" id="IPR000253">
    <property type="entry name" value="FHA_dom"/>
</dbReference>
<evidence type="ECO:0000256" key="1">
    <source>
        <dbReference type="SAM" id="MobiDB-lite"/>
    </source>
</evidence>
<name>A0A1E3PMV3_9ASCO</name>
<dbReference type="CDD" id="cd22676">
    <property type="entry name" value="FHA_SNIP1_DDL-like"/>
    <property type="match status" value="1"/>
</dbReference>
<feature type="compositionally biased region" description="Basic and acidic residues" evidence="1">
    <location>
        <begin position="25"/>
        <end position="48"/>
    </location>
</feature>
<dbReference type="EMBL" id="KV454408">
    <property type="protein sequence ID" value="ODQ66524.1"/>
    <property type="molecule type" value="Genomic_DNA"/>
</dbReference>
<dbReference type="InterPro" id="IPR050923">
    <property type="entry name" value="Cell_Proc_Reg/RNA_Proc"/>
</dbReference>
<gene>
    <name evidence="3" type="ORF">NADFUDRAFT_41163</name>
</gene>
<dbReference type="OrthoDB" id="444265at2759"/>
<dbReference type="PROSITE" id="PS50006">
    <property type="entry name" value="FHA_DOMAIN"/>
    <property type="match status" value="1"/>
</dbReference>
<dbReference type="Proteomes" id="UP000095009">
    <property type="component" value="Unassembled WGS sequence"/>
</dbReference>
<feature type="domain" description="FHA" evidence="2">
    <location>
        <begin position="167"/>
        <end position="231"/>
    </location>
</feature>